<evidence type="ECO:0000256" key="5">
    <source>
        <dbReference type="ARBA" id="ARBA00022682"/>
    </source>
</evidence>
<dbReference type="Pfam" id="PF10604">
    <property type="entry name" value="Polyketide_cyc2"/>
    <property type="match status" value="1"/>
</dbReference>
<dbReference type="InterPro" id="IPR019587">
    <property type="entry name" value="Polyketide_cyclase/dehydratase"/>
</dbReference>
<dbReference type="InterPro" id="IPR050279">
    <property type="entry name" value="Plant_def-hormone_signal"/>
</dbReference>
<dbReference type="PANTHER" id="PTHR31213">
    <property type="entry name" value="OS08G0374000 PROTEIN-RELATED"/>
    <property type="match status" value="1"/>
</dbReference>
<keyword evidence="8" id="KW-0650">Protein phosphatase inhibitor</keyword>
<keyword evidence="5" id="KW-0938">Abscisic acid signaling pathway</keyword>
<dbReference type="SUPFAM" id="SSF55961">
    <property type="entry name" value="Bet v1-like"/>
    <property type="match status" value="1"/>
</dbReference>
<dbReference type="PANTHER" id="PTHR31213:SF82">
    <property type="entry name" value="ABSCISIC ACID RECEPTOR PYL11-RELATED"/>
    <property type="match status" value="1"/>
</dbReference>
<comment type="subcellular location">
    <subcellularLocation>
        <location evidence="2">Cytoplasm</location>
    </subcellularLocation>
    <subcellularLocation>
        <location evidence="1">Nucleus</location>
    </subcellularLocation>
</comment>
<dbReference type="GO" id="GO:0005634">
    <property type="term" value="C:nucleus"/>
    <property type="evidence" value="ECO:0007669"/>
    <property type="project" value="UniProtKB-SubCell"/>
</dbReference>
<dbReference type="GO" id="GO:0038023">
    <property type="term" value="F:signaling receptor activity"/>
    <property type="evidence" value="ECO:0007669"/>
    <property type="project" value="TreeGrafter"/>
</dbReference>
<dbReference type="STRING" id="337451.A0A3S3PRK8"/>
<dbReference type="GO" id="GO:0009738">
    <property type="term" value="P:abscisic acid-activated signaling pathway"/>
    <property type="evidence" value="ECO:0007669"/>
    <property type="project" value="UniProtKB-KW"/>
</dbReference>
<dbReference type="InterPro" id="IPR023393">
    <property type="entry name" value="START-like_dom_sf"/>
</dbReference>
<proteinExistence type="inferred from homology"/>
<gene>
    <name evidence="9" type="ORF">CKAN_02571000</name>
</gene>
<sequence>MCEESKTIDMLNPYHTHPVSPNQCGSTNVQTIHAPLALVWSVVRQFGNPQAYKSFISSCAMLPGTVGVGSLRYVYTVTGLPAKTSVERLDLLDDDRHIIQFSIVGGDHRLGNYRSTLTLHEIKGGDTVVTESYVVDVPAGSTGEETCIFTNTIVRCNLRSLAHVTENMALASP</sequence>
<comment type="similarity">
    <text evidence="3">Belongs to the PYR/PYL/RCAR abscisic acid intracellular receptor family.</text>
</comment>
<dbReference type="EMBL" id="QPKB01000012">
    <property type="protein sequence ID" value="RWR96328.1"/>
    <property type="molecule type" value="Genomic_DNA"/>
</dbReference>
<keyword evidence="4" id="KW-0963">Cytoplasm</keyword>
<keyword evidence="7" id="KW-0539">Nucleus</keyword>
<evidence type="ECO:0000256" key="6">
    <source>
        <dbReference type="ARBA" id="ARBA00023170"/>
    </source>
</evidence>
<evidence type="ECO:0000313" key="10">
    <source>
        <dbReference type="Proteomes" id="UP000283530"/>
    </source>
</evidence>
<dbReference type="GO" id="GO:0005737">
    <property type="term" value="C:cytoplasm"/>
    <property type="evidence" value="ECO:0007669"/>
    <property type="project" value="UniProtKB-SubCell"/>
</dbReference>
<keyword evidence="6 9" id="KW-0675">Receptor</keyword>
<dbReference type="GO" id="GO:0004864">
    <property type="term" value="F:protein phosphatase inhibitor activity"/>
    <property type="evidence" value="ECO:0007669"/>
    <property type="project" value="UniProtKB-KW"/>
</dbReference>
<evidence type="ECO:0000256" key="2">
    <source>
        <dbReference type="ARBA" id="ARBA00004496"/>
    </source>
</evidence>
<evidence type="ECO:0000256" key="1">
    <source>
        <dbReference type="ARBA" id="ARBA00004123"/>
    </source>
</evidence>
<evidence type="ECO:0000256" key="8">
    <source>
        <dbReference type="ARBA" id="ARBA00023272"/>
    </source>
</evidence>
<keyword evidence="10" id="KW-1185">Reference proteome</keyword>
<accession>A0A3S3PRK8</accession>
<dbReference type="AlphaFoldDB" id="A0A3S3PRK8"/>
<evidence type="ECO:0000256" key="3">
    <source>
        <dbReference type="ARBA" id="ARBA00008594"/>
    </source>
</evidence>
<evidence type="ECO:0000313" key="9">
    <source>
        <dbReference type="EMBL" id="RWR96328.1"/>
    </source>
</evidence>
<organism evidence="9 10">
    <name type="scientific">Cinnamomum micranthum f. kanehirae</name>
    <dbReference type="NCBI Taxonomy" id="337451"/>
    <lineage>
        <taxon>Eukaryota</taxon>
        <taxon>Viridiplantae</taxon>
        <taxon>Streptophyta</taxon>
        <taxon>Embryophyta</taxon>
        <taxon>Tracheophyta</taxon>
        <taxon>Spermatophyta</taxon>
        <taxon>Magnoliopsida</taxon>
        <taxon>Magnoliidae</taxon>
        <taxon>Laurales</taxon>
        <taxon>Lauraceae</taxon>
        <taxon>Cinnamomum</taxon>
    </lineage>
</organism>
<comment type="caution">
    <text evidence="9">The sequence shown here is derived from an EMBL/GenBank/DDBJ whole genome shotgun (WGS) entry which is preliminary data.</text>
</comment>
<evidence type="ECO:0000256" key="4">
    <source>
        <dbReference type="ARBA" id="ARBA00022490"/>
    </source>
</evidence>
<protein>
    <submittedName>
        <fullName evidence="9">Abscisic acid receptor PYL12</fullName>
    </submittedName>
</protein>
<dbReference type="CDD" id="cd07821">
    <property type="entry name" value="PYR_PYL_RCAR_like"/>
    <property type="match status" value="1"/>
</dbReference>
<dbReference type="OrthoDB" id="4436220at2759"/>
<evidence type="ECO:0000256" key="7">
    <source>
        <dbReference type="ARBA" id="ARBA00023242"/>
    </source>
</evidence>
<dbReference type="GO" id="GO:0010427">
    <property type="term" value="F:abscisic acid binding"/>
    <property type="evidence" value="ECO:0007669"/>
    <property type="project" value="TreeGrafter"/>
</dbReference>
<name>A0A3S3PRK8_9MAGN</name>
<dbReference type="Gene3D" id="3.30.530.20">
    <property type="match status" value="1"/>
</dbReference>
<dbReference type="Proteomes" id="UP000283530">
    <property type="component" value="Unassembled WGS sequence"/>
</dbReference>
<reference evidence="9 10" key="1">
    <citation type="journal article" date="2019" name="Nat. Plants">
        <title>Stout camphor tree genome fills gaps in understanding of flowering plant genome evolution.</title>
        <authorList>
            <person name="Chaw S.M."/>
            <person name="Liu Y.C."/>
            <person name="Wu Y.W."/>
            <person name="Wang H.Y."/>
            <person name="Lin C.I."/>
            <person name="Wu C.S."/>
            <person name="Ke H.M."/>
            <person name="Chang L.Y."/>
            <person name="Hsu C.Y."/>
            <person name="Yang H.T."/>
            <person name="Sudianto E."/>
            <person name="Hsu M.H."/>
            <person name="Wu K.P."/>
            <person name="Wang L.N."/>
            <person name="Leebens-Mack J.H."/>
            <person name="Tsai I.J."/>
        </authorList>
    </citation>
    <scope>NUCLEOTIDE SEQUENCE [LARGE SCALE GENOMIC DNA]</scope>
    <source>
        <strain evidence="10">cv. Chaw 1501</strain>
        <tissue evidence="9">Young leaves</tissue>
    </source>
</reference>